<evidence type="ECO:0000256" key="1">
    <source>
        <dbReference type="ARBA" id="ARBA00004162"/>
    </source>
</evidence>
<dbReference type="EMBL" id="CP036280">
    <property type="protein sequence ID" value="QDU70602.1"/>
    <property type="molecule type" value="Genomic_DNA"/>
</dbReference>
<keyword evidence="7" id="KW-0813">Transport</keyword>
<evidence type="ECO:0000256" key="6">
    <source>
        <dbReference type="ARBA" id="ARBA00023136"/>
    </source>
</evidence>
<accession>A0A518BUD8</accession>
<keyword evidence="4 7" id="KW-0812">Transmembrane</keyword>
<evidence type="ECO:0000256" key="3">
    <source>
        <dbReference type="ARBA" id="ARBA00022475"/>
    </source>
</evidence>
<dbReference type="RefSeq" id="WP_145444762.1">
    <property type="nucleotide sequence ID" value="NZ_CP036280.1"/>
</dbReference>
<dbReference type="PANTHER" id="PTHR30558:SF13">
    <property type="entry name" value="BIOPOLYMER TRANSPORT PROTEIN EXBD2"/>
    <property type="match status" value="1"/>
</dbReference>
<keyword evidence="5" id="KW-1133">Transmembrane helix</keyword>
<keyword evidence="3" id="KW-1003">Cell membrane</keyword>
<comment type="subcellular location">
    <subcellularLocation>
        <location evidence="1">Cell membrane</location>
        <topology evidence="1">Single-pass membrane protein</topology>
    </subcellularLocation>
    <subcellularLocation>
        <location evidence="7">Cell membrane</location>
        <topology evidence="7">Single-pass type II membrane protein</topology>
    </subcellularLocation>
</comment>
<evidence type="ECO:0000313" key="8">
    <source>
        <dbReference type="EMBL" id="QDU70602.1"/>
    </source>
</evidence>
<comment type="similarity">
    <text evidence="2 7">Belongs to the ExbD/TolR family.</text>
</comment>
<organism evidence="8 9">
    <name type="scientific">Mucisphaera calidilacus</name>
    <dbReference type="NCBI Taxonomy" id="2527982"/>
    <lineage>
        <taxon>Bacteria</taxon>
        <taxon>Pseudomonadati</taxon>
        <taxon>Planctomycetota</taxon>
        <taxon>Phycisphaerae</taxon>
        <taxon>Phycisphaerales</taxon>
        <taxon>Phycisphaeraceae</taxon>
        <taxon>Mucisphaera</taxon>
    </lineage>
</organism>
<keyword evidence="9" id="KW-1185">Reference proteome</keyword>
<dbReference type="InterPro" id="IPR003400">
    <property type="entry name" value="ExbD"/>
</dbReference>
<protein>
    <submittedName>
        <fullName evidence="8">Biopolymer transport protein ExbD</fullName>
    </submittedName>
</protein>
<name>A0A518BUD8_9BACT</name>
<evidence type="ECO:0000256" key="4">
    <source>
        <dbReference type="ARBA" id="ARBA00022692"/>
    </source>
</evidence>
<dbReference type="GO" id="GO:0005886">
    <property type="term" value="C:plasma membrane"/>
    <property type="evidence" value="ECO:0007669"/>
    <property type="project" value="UniProtKB-SubCell"/>
</dbReference>
<dbReference type="Pfam" id="PF02472">
    <property type="entry name" value="ExbD"/>
    <property type="match status" value="1"/>
</dbReference>
<dbReference type="PANTHER" id="PTHR30558">
    <property type="entry name" value="EXBD MEMBRANE COMPONENT OF PMF-DRIVEN MACROMOLECULE IMPORT SYSTEM"/>
    <property type="match status" value="1"/>
</dbReference>
<evidence type="ECO:0000256" key="2">
    <source>
        <dbReference type="ARBA" id="ARBA00005811"/>
    </source>
</evidence>
<sequence>MSRFERLREVEDSPDIDMSPMIDCVFIMLIFFIVATTFIEESGVDVEKPRAATQANLERESIYIALTAEGEVVYAGKQIGITGVRALVSRMVEKDPGMPVVIEADLGAESGKLIKIIDEAKLAGATKVSMATKLSQN</sequence>
<dbReference type="AlphaFoldDB" id="A0A518BUD8"/>
<proteinExistence type="inferred from homology"/>
<keyword evidence="6" id="KW-0472">Membrane</keyword>
<reference evidence="8 9" key="1">
    <citation type="submission" date="2019-02" db="EMBL/GenBank/DDBJ databases">
        <title>Deep-cultivation of Planctomycetes and their phenomic and genomic characterization uncovers novel biology.</title>
        <authorList>
            <person name="Wiegand S."/>
            <person name="Jogler M."/>
            <person name="Boedeker C."/>
            <person name="Pinto D."/>
            <person name="Vollmers J."/>
            <person name="Rivas-Marin E."/>
            <person name="Kohn T."/>
            <person name="Peeters S.H."/>
            <person name="Heuer A."/>
            <person name="Rast P."/>
            <person name="Oberbeckmann S."/>
            <person name="Bunk B."/>
            <person name="Jeske O."/>
            <person name="Meyerdierks A."/>
            <person name="Storesund J.E."/>
            <person name="Kallscheuer N."/>
            <person name="Luecker S."/>
            <person name="Lage O.M."/>
            <person name="Pohl T."/>
            <person name="Merkel B.J."/>
            <person name="Hornburger P."/>
            <person name="Mueller R.-W."/>
            <person name="Bruemmer F."/>
            <person name="Labrenz M."/>
            <person name="Spormann A.M."/>
            <person name="Op den Camp H."/>
            <person name="Overmann J."/>
            <person name="Amann R."/>
            <person name="Jetten M.S.M."/>
            <person name="Mascher T."/>
            <person name="Medema M.H."/>
            <person name="Devos D.P."/>
            <person name="Kaster A.-K."/>
            <person name="Ovreas L."/>
            <person name="Rohde M."/>
            <person name="Galperin M.Y."/>
            <person name="Jogler C."/>
        </authorList>
    </citation>
    <scope>NUCLEOTIDE SEQUENCE [LARGE SCALE GENOMIC DNA]</scope>
    <source>
        <strain evidence="8 9">Pan265</strain>
    </source>
</reference>
<evidence type="ECO:0000313" key="9">
    <source>
        <dbReference type="Proteomes" id="UP000320386"/>
    </source>
</evidence>
<dbReference type="KEGG" id="mcad:Pan265_04300"/>
<keyword evidence="7" id="KW-0653">Protein transport</keyword>
<dbReference type="OrthoDB" id="9793581at2"/>
<dbReference type="Proteomes" id="UP000320386">
    <property type="component" value="Chromosome"/>
</dbReference>
<dbReference type="Gene3D" id="3.30.420.270">
    <property type="match status" value="1"/>
</dbReference>
<dbReference type="GO" id="GO:0015031">
    <property type="term" value="P:protein transport"/>
    <property type="evidence" value="ECO:0007669"/>
    <property type="project" value="UniProtKB-KW"/>
</dbReference>
<evidence type="ECO:0000256" key="5">
    <source>
        <dbReference type="ARBA" id="ARBA00022989"/>
    </source>
</evidence>
<gene>
    <name evidence="8" type="ORF">Pan265_04300</name>
</gene>
<evidence type="ECO:0000256" key="7">
    <source>
        <dbReference type="RuleBase" id="RU003879"/>
    </source>
</evidence>
<dbReference type="GO" id="GO:0022857">
    <property type="term" value="F:transmembrane transporter activity"/>
    <property type="evidence" value="ECO:0007669"/>
    <property type="project" value="InterPro"/>
</dbReference>